<comment type="caution">
    <text evidence="2">The sequence shown here is derived from an EMBL/GenBank/DDBJ whole genome shotgun (WGS) entry which is preliminary data.</text>
</comment>
<feature type="coiled-coil region" evidence="1">
    <location>
        <begin position="12"/>
        <end position="39"/>
    </location>
</feature>
<keyword evidence="3" id="KW-1185">Reference proteome</keyword>
<dbReference type="OrthoDB" id="2505895at2759"/>
<evidence type="ECO:0000313" key="2">
    <source>
        <dbReference type="EMBL" id="VEL15057.1"/>
    </source>
</evidence>
<protein>
    <submittedName>
        <fullName evidence="2">Uncharacterized protein</fullName>
    </submittedName>
</protein>
<dbReference type="Proteomes" id="UP000784294">
    <property type="component" value="Unassembled WGS sequence"/>
</dbReference>
<name>A0A3S5FCW1_9PLAT</name>
<evidence type="ECO:0000256" key="1">
    <source>
        <dbReference type="SAM" id="Coils"/>
    </source>
</evidence>
<organism evidence="2 3">
    <name type="scientific">Protopolystoma xenopodis</name>
    <dbReference type="NCBI Taxonomy" id="117903"/>
    <lineage>
        <taxon>Eukaryota</taxon>
        <taxon>Metazoa</taxon>
        <taxon>Spiralia</taxon>
        <taxon>Lophotrochozoa</taxon>
        <taxon>Platyhelminthes</taxon>
        <taxon>Monogenea</taxon>
        <taxon>Polyopisthocotylea</taxon>
        <taxon>Polystomatidea</taxon>
        <taxon>Polystomatidae</taxon>
        <taxon>Protopolystoma</taxon>
    </lineage>
</organism>
<dbReference type="AlphaFoldDB" id="A0A3S5FCW1"/>
<proteinExistence type="predicted"/>
<accession>A0A3S5FCW1</accession>
<reference evidence="2" key="1">
    <citation type="submission" date="2018-11" db="EMBL/GenBank/DDBJ databases">
        <authorList>
            <consortium name="Pathogen Informatics"/>
        </authorList>
    </citation>
    <scope>NUCLEOTIDE SEQUENCE</scope>
</reference>
<sequence>MVEMVHTPTHPNRHLHDEAEFYRVQMELLREEVNEKNCRSSQHLDEKVSLLSFRRRHV</sequence>
<evidence type="ECO:0000313" key="3">
    <source>
        <dbReference type="Proteomes" id="UP000784294"/>
    </source>
</evidence>
<keyword evidence="1" id="KW-0175">Coiled coil</keyword>
<dbReference type="EMBL" id="CAAALY010023299">
    <property type="protein sequence ID" value="VEL15057.1"/>
    <property type="molecule type" value="Genomic_DNA"/>
</dbReference>
<gene>
    <name evidence="2" type="ORF">PXEA_LOCUS8497</name>
</gene>